<feature type="region of interest" description="Disordered" evidence="1">
    <location>
        <begin position="31"/>
        <end position="54"/>
    </location>
</feature>
<evidence type="ECO:0000256" key="1">
    <source>
        <dbReference type="SAM" id="MobiDB-lite"/>
    </source>
</evidence>
<accession>A0A017TG23</accession>
<reference evidence="2 3" key="1">
    <citation type="submission" date="2013-05" db="EMBL/GenBank/DDBJ databases">
        <title>Genome assembly of Chondromyces apiculatus DSM 436.</title>
        <authorList>
            <person name="Sharma G."/>
            <person name="Khatri I."/>
            <person name="Kaur C."/>
            <person name="Mayilraj S."/>
            <person name="Subramanian S."/>
        </authorList>
    </citation>
    <scope>NUCLEOTIDE SEQUENCE [LARGE SCALE GENOMIC DNA]</scope>
    <source>
        <strain evidence="2 3">DSM 436</strain>
    </source>
</reference>
<organism evidence="2 3">
    <name type="scientific">Chondromyces apiculatus DSM 436</name>
    <dbReference type="NCBI Taxonomy" id="1192034"/>
    <lineage>
        <taxon>Bacteria</taxon>
        <taxon>Pseudomonadati</taxon>
        <taxon>Myxococcota</taxon>
        <taxon>Polyangia</taxon>
        <taxon>Polyangiales</taxon>
        <taxon>Polyangiaceae</taxon>
        <taxon>Chondromyces</taxon>
    </lineage>
</organism>
<comment type="caution">
    <text evidence="2">The sequence shown here is derived from an EMBL/GenBank/DDBJ whole genome shotgun (WGS) entry which is preliminary data.</text>
</comment>
<dbReference type="EMBL" id="ASRX01000006">
    <property type="protein sequence ID" value="EYF07775.1"/>
    <property type="molecule type" value="Genomic_DNA"/>
</dbReference>
<dbReference type="Proteomes" id="UP000019678">
    <property type="component" value="Unassembled WGS sequence"/>
</dbReference>
<keyword evidence="3" id="KW-1185">Reference proteome</keyword>
<protein>
    <submittedName>
        <fullName evidence="2">Uncharacterized protein</fullName>
    </submittedName>
</protein>
<dbReference type="AlphaFoldDB" id="A0A017TG23"/>
<dbReference type="OrthoDB" id="5519543at2"/>
<dbReference type="STRING" id="1192034.CAP_6797"/>
<evidence type="ECO:0000313" key="3">
    <source>
        <dbReference type="Proteomes" id="UP000019678"/>
    </source>
</evidence>
<gene>
    <name evidence="2" type="ORF">CAP_6797</name>
</gene>
<sequence>MSTAEQIYQAILVLPVQERLKLVERVVHDLAERAREPEPPGGGAAGPGDASQGTVAPAAGLLIGAWAQDAELVDAVTEEILQRREQHSRRVVGDDEDP</sequence>
<proteinExistence type="predicted"/>
<evidence type="ECO:0000313" key="2">
    <source>
        <dbReference type="EMBL" id="EYF07775.1"/>
    </source>
</evidence>
<name>A0A017TG23_9BACT</name>
<dbReference type="RefSeq" id="WP_044236508.1">
    <property type="nucleotide sequence ID" value="NZ_ASRX01000006.1"/>
</dbReference>